<keyword evidence="4" id="KW-1185">Reference proteome</keyword>
<sequence>MLAAHPADAPPPPKEELLRRWAQRDIYFLKTHVGMAAQARRVSLPIQAFLMGLLDAAALHRIAKTAQTDFVRIWGRYGGRTAGRNLPRAMKRLNADIARVNRLLPEKLCSSGQLDAACRLAEEACAGANPPSYTNLQHVLNATLQAHSPFLAVRILRAMSRAGYAPNKVTYCALIAALGREGPRGGEGSVQAFELWKELEARNVELDAAAIRTGMKACVGVGDLPAAEALLSGLLSGAHPAPPDARAFNIVLSGHARAGDVEGMERTLRALCAADVPASDVTYNTLVDGYARAGRPAAARDVLASAAAAGRRLGARPHASLVHAAAAAGDAPALGAALEAMAVGGLPRDAMTWGALVGGAAARGDLATARADLREMLAAGHAPSHALFNGLLGACGVARSPGAAREVLADMRRAGLEPRRDAYLALASGLARVGMWHAVLDTWSEQHRRGVAPDVRMHTLLTQAYGRMLDTLATLCVRTGEFRMGMQALRALERMGVEATLVPACICAPPYMLRFQALCTLARRFS</sequence>
<dbReference type="GeneID" id="23615015"/>
<feature type="repeat" description="PPR" evidence="2">
    <location>
        <begin position="279"/>
        <end position="313"/>
    </location>
</feature>
<accession>A0A087SJT2</accession>
<proteinExistence type="predicted"/>
<dbReference type="PANTHER" id="PTHR47938">
    <property type="entry name" value="RESPIRATORY COMPLEX I CHAPERONE (CIA84), PUTATIVE (AFU_ORTHOLOGUE AFUA_2G06020)-RELATED"/>
    <property type="match status" value="1"/>
</dbReference>
<dbReference type="GO" id="GO:0005739">
    <property type="term" value="C:mitochondrion"/>
    <property type="evidence" value="ECO:0007669"/>
    <property type="project" value="TreeGrafter"/>
</dbReference>
<dbReference type="PANTHER" id="PTHR47938:SF35">
    <property type="entry name" value="PENTATRICOPEPTIDE REPEAT-CONTAINING PROTEIN 4, MITOCHONDRIAL-RELATED"/>
    <property type="match status" value="1"/>
</dbReference>
<keyword evidence="1" id="KW-0677">Repeat</keyword>
<organism evidence="3 4">
    <name type="scientific">Auxenochlorella protothecoides</name>
    <name type="common">Green microalga</name>
    <name type="synonym">Chlorella protothecoides</name>
    <dbReference type="NCBI Taxonomy" id="3075"/>
    <lineage>
        <taxon>Eukaryota</taxon>
        <taxon>Viridiplantae</taxon>
        <taxon>Chlorophyta</taxon>
        <taxon>core chlorophytes</taxon>
        <taxon>Trebouxiophyceae</taxon>
        <taxon>Chlorellales</taxon>
        <taxon>Chlorellaceae</taxon>
        <taxon>Auxenochlorella</taxon>
    </lineage>
</organism>
<dbReference type="OrthoDB" id="822380at2759"/>
<dbReference type="Gene3D" id="1.25.40.10">
    <property type="entry name" value="Tetratricopeptide repeat domain"/>
    <property type="match status" value="3"/>
</dbReference>
<feature type="repeat" description="PPR" evidence="2">
    <location>
        <begin position="349"/>
        <end position="383"/>
    </location>
</feature>
<dbReference type="GO" id="GO:0140053">
    <property type="term" value="P:mitochondrial gene expression"/>
    <property type="evidence" value="ECO:0007669"/>
    <property type="project" value="TreeGrafter"/>
</dbReference>
<feature type="repeat" description="PPR" evidence="2">
    <location>
        <begin position="384"/>
        <end position="418"/>
    </location>
</feature>
<evidence type="ECO:0000313" key="3">
    <source>
        <dbReference type="EMBL" id="KFM25986.1"/>
    </source>
</evidence>
<dbReference type="InterPro" id="IPR002885">
    <property type="entry name" value="PPR_rpt"/>
</dbReference>
<evidence type="ECO:0000313" key="4">
    <source>
        <dbReference type="Proteomes" id="UP000028924"/>
    </source>
</evidence>
<evidence type="ECO:0000256" key="1">
    <source>
        <dbReference type="ARBA" id="ARBA00022737"/>
    </source>
</evidence>
<dbReference type="STRING" id="3075.A0A087SJT2"/>
<dbReference type="Pfam" id="PF01535">
    <property type="entry name" value="PPR"/>
    <property type="match status" value="2"/>
</dbReference>
<dbReference type="Pfam" id="PF13812">
    <property type="entry name" value="PPR_3"/>
    <property type="match status" value="2"/>
</dbReference>
<dbReference type="InterPro" id="IPR011990">
    <property type="entry name" value="TPR-like_helical_dom_sf"/>
</dbReference>
<dbReference type="eggNOG" id="KOG4197">
    <property type="taxonomic scope" value="Eukaryota"/>
</dbReference>
<dbReference type="KEGG" id="apro:F751_3624"/>
<dbReference type="NCBIfam" id="TIGR00756">
    <property type="entry name" value="PPR"/>
    <property type="match status" value="3"/>
</dbReference>
<dbReference type="AlphaFoldDB" id="A0A087SJT2"/>
<name>A0A087SJT2_AUXPR</name>
<dbReference type="RefSeq" id="XP_011398882.1">
    <property type="nucleotide sequence ID" value="XM_011400580.1"/>
</dbReference>
<evidence type="ECO:0000256" key="2">
    <source>
        <dbReference type="PROSITE-ProRule" id="PRU00708"/>
    </source>
</evidence>
<reference evidence="3 4" key="1">
    <citation type="journal article" date="2014" name="BMC Genomics">
        <title>Oil accumulation mechanisms of the oleaginous microalga Chlorella protothecoides revealed through its genome, transcriptomes, and proteomes.</title>
        <authorList>
            <person name="Gao C."/>
            <person name="Wang Y."/>
            <person name="Shen Y."/>
            <person name="Yan D."/>
            <person name="He X."/>
            <person name="Dai J."/>
            <person name="Wu Q."/>
        </authorList>
    </citation>
    <scope>NUCLEOTIDE SEQUENCE [LARGE SCALE GENOMIC DNA]</scope>
    <source>
        <strain evidence="3 4">0710</strain>
    </source>
</reference>
<gene>
    <name evidence="3" type="ORF">F751_3624</name>
</gene>
<dbReference type="GO" id="GO:0003729">
    <property type="term" value="F:mRNA binding"/>
    <property type="evidence" value="ECO:0007669"/>
    <property type="project" value="TreeGrafter"/>
</dbReference>
<protein>
    <submittedName>
        <fullName evidence="3">Pentatricopeptide repeat-containing protein</fullName>
    </submittedName>
</protein>
<dbReference type="PROSITE" id="PS51375">
    <property type="entry name" value="PPR"/>
    <property type="match status" value="3"/>
</dbReference>
<dbReference type="EMBL" id="KL662125">
    <property type="protein sequence ID" value="KFM25986.1"/>
    <property type="molecule type" value="Genomic_DNA"/>
</dbReference>
<dbReference type="Proteomes" id="UP000028924">
    <property type="component" value="Unassembled WGS sequence"/>
</dbReference>